<dbReference type="Gene3D" id="2.10.60.10">
    <property type="entry name" value="CD59"/>
    <property type="match status" value="1"/>
</dbReference>
<keyword evidence="2" id="KW-1185">Reference proteome</keyword>
<organism evidence="1 2">
    <name type="scientific">Takifugu rubripes</name>
    <name type="common">Japanese pufferfish</name>
    <name type="synonym">Fugu rubripes</name>
    <dbReference type="NCBI Taxonomy" id="31033"/>
    <lineage>
        <taxon>Eukaryota</taxon>
        <taxon>Metazoa</taxon>
        <taxon>Chordata</taxon>
        <taxon>Craniata</taxon>
        <taxon>Vertebrata</taxon>
        <taxon>Euteleostomi</taxon>
        <taxon>Actinopterygii</taxon>
        <taxon>Neopterygii</taxon>
        <taxon>Teleostei</taxon>
        <taxon>Neoteleostei</taxon>
        <taxon>Acanthomorphata</taxon>
        <taxon>Eupercaria</taxon>
        <taxon>Tetraodontiformes</taxon>
        <taxon>Tetradontoidea</taxon>
        <taxon>Tetraodontidae</taxon>
        <taxon>Takifugu</taxon>
    </lineage>
</organism>
<name>A0A3B5JYP2_TAKRU</name>
<dbReference type="AlphaFoldDB" id="A0A3B5JYP2"/>
<reference evidence="1 2" key="1">
    <citation type="journal article" date="2011" name="Genome Biol. Evol.">
        <title>Integration of the genetic map and genome assembly of fugu facilitates insights into distinct features of genome evolution in teleosts and mammals.</title>
        <authorList>
            <person name="Kai W."/>
            <person name="Kikuchi K."/>
            <person name="Tohari S."/>
            <person name="Chew A.K."/>
            <person name="Tay A."/>
            <person name="Fujiwara A."/>
            <person name="Hosoya S."/>
            <person name="Suetake H."/>
            <person name="Naruse K."/>
            <person name="Brenner S."/>
            <person name="Suzuki Y."/>
            <person name="Venkatesh B."/>
        </authorList>
    </citation>
    <scope>NUCLEOTIDE SEQUENCE [LARGE SCALE GENOMIC DNA]</scope>
</reference>
<proteinExistence type="predicted"/>
<evidence type="ECO:0000313" key="1">
    <source>
        <dbReference type="Ensembl" id="ENSTRUP00000048105.2"/>
    </source>
</evidence>
<sequence length="60" mass="6784">MIRLYFPHFTACFINAVYLSSSRHRGDFTVGKQCGSPPGNYLHVHCCISQQISRGNPKNQ</sequence>
<dbReference type="InterPro" id="IPR045860">
    <property type="entry name" value="Snake_toxin-like_sf"/>
</dbReference>
<reference evidence="1" key="3">
    <citation type="submission" date="2025-09" db="UniProtKB">
        <authorList>
            <consortium name="Ensembl"/>
        </authorList>
    </citation>
    <scope>IDENTIFICATION</scope>
</reference>
<dbReference type="Ensembl" id="ENSTRUT00000057120.2">
    <property type="protein sequence ID" value="ENSTRUP00000048105.2"/>
    <property type="gene ID" value="ENSTRUG00000021538.2"/>
</dbReference>
<dbReference type="Proteomes" id="UP000005226">
    <property type="component" value="Chromosome 11"/>
</dbReference>
<protein>
    <submittedName>
        <fullName evidence="1">Uncharacterized protein</fullName>
    </submittedName>
</protein>
<accession>A0A3B5JYP2</accession>
<evidence type="ECO:0000313" key="2">
    <source>
        <dbReference type="Proteomes" id="UP000005226"/>
    </source>
</evidence>
<dbReference type="InParanoid" id="A0A3B5JYP2"/>
<reference evidence="1" key="2">
    <citation type="submission" date="2025-08" db="UniProtKB">
        <authorList>
            <consortium name="Ensembl"/>
        </authorList>
    </citation>
    <scope>IDENTIFICATION</scope>
</reference>